<evidence type="ECO:0000313" key="2">
    <source>
        <dbReference type="Proteomes" id="UP000030364"/>
    </source>
</evidence>
<proteinExistence type="predicted"/>
<dbReference type="AlphaFoldDB" id="A0A0A2WPG9"/>
<protein>
    <submittedName>
        <fullName evidence="1">Uncharacterized protein</fullName>
    </submittedName>
</protein>
<reference evidence="1 2" key="1">
    <citation type="journal article" date="2015" name="Genome Announc.">
        <title>Draft Genome Sequence of the Thermophile Thermus filiformis ATCC 43280, Producer of Carotenoid-(Di)glucoside-Branched Fatty Acid (Di)esters and Source of Hyperthermostable Enzymes of Biotechnological Interest.</title>
        <authorList>
            <person name="Mandelli F."/>
            <person name="Oliveira Ramires B."/>
            <person name="Couger M.B."/>
            <person name="Paixao D.A."/>
            <person name="Camilo C.M."/>
            <person name="Polikarpov I."/>
            <person name="Prade R."/>
            <person name="Riano-Pachon D.M."/>
            <person name="Squina F.M."/>
        </authorList>
    </citation>
    <scope>NUCLEOTIDE SEQUENCE [LARGE SCALE GENOMIC DNA]</scope>
    <source>
        <strain evidence="1 2">ATCC 43280</strain>
    </source>
</reference>
<dbReference type="EMBL" id="JPSL02000032">
    <property type="protein sequence ID" value="KGQ21688.2"/>
    <property type="molecule type" value="Genomic_DNA"/>
</dbReference>
<organism evidence="1 2">
    <name type="scientific">Thermus filiformis</name>
    <dbReference type="NCBI Taxonomy" id="276"/>
    <lineage>
        <taxon>Bacteria</taxon>
        <taxon>Thermotogati</taxon>
        <taxon>Deinococcota</taxon>
        <taxon>Deinococci</taxon>
        <taxon>Thermales</taxon>
        <taxon>Thermaceae</taxon>
        <taxon>Thermus</taxon>
    </lineage>
</organism>
<evidence type="ECO:0000313" key="1">
    <source>
        <dbReference type="EMBL" id="KGQ21688.2"/>
    </source>
</evidence>
<gene>
    <name evidence="1" type="ORF">THFILI_00525</name>
</gene>
<name>A0A0A2WPG9_THEFI</name>
<dbReference type="STRING" id="276.THFILI_00525"/>
<dbReference type="Proteomes" id="UP000030364">
    <property type="component" value="Unassembled WGS sequence"/>
</dbReference>
<keyword evidence="2" id="KW-1185">Reference proteome</keyword>
<sequence length="95" mass="10156">MGNNPPLFHLNAGENGTITVKTPSVVLGFLSGKMLKVEGDGYLRVVGGAHLIEGFQGNLQIYHDPNQVLAGAPILDPYVPIYAVIRMNPPSPYSP</sequence>
<accession>A0A0A2WPG9</accession>
<comment type="caution">
    <text evidence="1">The sequence shown here is derived from an EMBL/GenBank/DDBJ whole genome shotgun (WGS) entry which is preliminary data.</text>
</comment>